<accession>A0A8H5X268</accession>
<reference evidence="1 2" key="1">
    <citation type="submission" date="2020-05" db="EMBL/GenBank/DDBJ databases">
        <title>Identification and distribution of gene clusters putatively required for synthesis of sphingolipid metabolism inhibitors in phylogenetically diverse species of the filamentous fungus Fusarium.</title>
        <authorList>
            <person name="Kim H.-S."/>
            <person name="Busman M."/>
            <person name="Brown D.W."/>
            <person name="Divon H."/>
            <person name="Uhlig S."/>
            <person name="Proctor R.H."/>
        </authorList>
    </citation>
    <scope>NUCLEOTIDE SEQUENCE [LARGE SCALE GENOMIC DNA]</scope>
    <source>
        <strain evidence="1 2">NRRL 26131</strain>
    </source>
</reference>
<sequence>MAVIHSPSADKKLDTPPLRPSTLLSNLSSESLQLQSNAWVLSGDYKFSAYRLLIAKRLSQSIKIWNTGQGQQEEVQTTAATRTSTAFRIHPRDCRFSTKNASFRATSALPAFTMPTFDAAAFAFLSSIKEPVLKDGATRTRLLDMMNNLTAPHPVEIMQWLQMAEFRSFAFDNLLVDCVQTWAGYRTHVHLLWIFLLLGKFIATMLGEDDFECTIGGTQYQCPRLEESKMELEYSYDRWAYEMEDVSIDMPYEYGDSLI</sequence>
<proteinExistence type="predicted"/>
<organism evidence="1 2">
    <name type="scientific">Fusarium globosum</name>
    <dbReference type="NCBI Taxonomy" id="78864"/>
    <lineage>
        <taxon>Eukaryota</taxon>
        <taxon>Fungi</taxon>
        <taxon>Dikarya</taxon>
        <taxon>Ascomycota</taxon>
        <taxon>Pezizomycotina</taxon>
        <taxon>Sordariomycetes</taxon>
        <taxon>Hypocreomycetidae</taxon>
        <taxon>Hypocreales</taxon>
        <taxon>Nectriaceae</taxon>
        <taxon>Fusarium</taxon>
        <taxon>Fusarium fujikuroi species complex</taxon>
    </lineage>
</organism>
<evidence type="ECO:0000313" key="2">
    <source>
        <dbReference type="Proteomes" id="UP000532311"/>
    </source>
</evidence>
<protein>
    <submittedName>
        <fullName evidence="1">Uncharacterized protein</fullName>
    </submittedName>
</protein>
<comment type="caution">
    <text evidence="1">The sequence shown here is derived from an EMBL/GenBank/DDBJ whole genome shotgun (WGS) entry which is preliminary data.</text>
</comment>
<name>A0A8H5X268_9HYPO</name>
<gene>
    <name evidence="1" type="ORF">FGLOB1_14838</name>
</gene>
<dbReference type="Proteomes" id="UP000532311">
    <property type="component" value="Unassembled WGS sequence"/>
</dbReference>
<keyword evidence="2" id="KW-1185">Reference proteome</keyword>
<dbReference type="EMBL" id="JAAQPF010001548">
    <property type="protein sequence ID" value="KAF5684452.1"/>
    <property type="molecule type" value="Genomic_DNA"/>
</dbReference>
<dbReference type="AlphaFoldDB" id="A0A8H5X268"/>
<evidence type="ECO:0000313" key="1">
    <source>
        <dbReference type="EMBL" id="KAF5684452.1"/>
    </source>
</evidence>